<dbReference type="Gene3D" id="3.40.630.30">
    <property type="match status" value="1"/>
</dbReference>
<reference evidence="4 5" key="1">
    <citation type="submission" date="2024-05" db="EMBL/GenBank/DDBJ databases">
        <title>Roseateles sp. 2.12 16S ribosomal RNA gene Genome sequencing and assembly.</title>
        <authorList>
            <person name="Woo H."/>
        </authorList>
    </citation>
    <scope>NUCLEOTIDE SEQUENCE [LARGE SCALE GENOMIC DNA]</scope>
    <source>
        <strain evidence="4 5">2.12</strain>
    </source>
</reference>
<keyword evidence="2 4" id="KW-0012">Acyltransferase</keyword>
<sequence length="141" mass="15904">MHITIRAFEESDRESLRRLYVVSRNEAFSWRPAAHHQPADFDAHTEGERILVAVVDGEVLGFASIWEPDSFVHNLFVHPSAKRRGLGQALLEGCARYFNKPPTLKCLTENTNAVQFYQAQGWAILSEDTGPEGPYFLMGKA</sequence>
<dbReference type="InterPro" id="IPR050832">
    <property type="entry name" value="Bact_Acetyltransf"/>
</dbReference>
<dbReference type="EMBL" id="JBDPZC010000007">
    <property type="protein sequence ID" value="MEO3714269.1"/>
    <property type="molecule type" value="Genomic_DNA"/>
</dbReference>
<keyword evidence="5" id="KW-1185">Reference proteome</keyword>
<dbReference type="PANTHER" id="PTHR43877">
    <property type="entry name" value="AMINOALKYLPHOSPHONATE N-ACETYLTRANSFERASE-RELATED-RELATED"/>
    <property type="match status" value="1"/>
</dbReference>
<dbReference type="Proteomes" id="UP001462640">
    <property type="component" value="Unassembled WGS sequence"/>
</dbReference>
<dbReference type="PROSITE" id="PS51186">
    <property type="entry name" value="GNAT"/>
    <property type="match status" value="1"/>
</dbReference>
<evidence type="ECO:0000313" key="4">
    <source>
        <dbReference type="EMBL" id="MEO3714269.1"/>
    </source>
</evidence>
<dbReference type="EC" id="2.3.1.-" evidence="4"/>
<dbReference type="Pfam" id="PF00583">
    <property type="entry name" value="Acetyltransf_1"/>
    <property type="match status" value="1"/>
</dbReference>
<organism evidence="4 5">
    <name type="scientific">Roseateles flavus</name>
    <dbReference type="NCBI Taxonomy" id="3149041"/>
    <lineage>
        <taxon>Bacteria</taxon>
        <taxon>Pseudomonadati</taxon>
        <taxon>Pseudomonadota</taxon>
        <taxon>Betaproteobacteria</taxon>
        <taxon>Burkholderiales</taxon>
        <taxon>Sphaerotilaceae</taxon>
        <taxon>Roseateles</taxon>
    </lineage>
</organism>
<dbReference type="GO" id="GO:0016746">
    <property type="term" value="F:acyltransferase activity"/>
    <property type="evidence" value="ECO:0007669"/>
    <property type="project" value="UniProtKB-KW"/>
</dbReference>
<keyword evidence="1 4" id="KW-0808">Transferase</keyword>
<feature type="domain" description="N-acetyltransferase" evidence="3">
    <location>
        <begin position="3"/>
        <end position="141"/>
    </location>
</feature>
<comment type="caution">
    <text evidence="4">The sequence shown here is derived from an EMBL/GenBank/DDBJ whole genome shotgun (WGS) entry which is preliminary data.</text>
</comment>
<evidence type="ECO:0000259" key="3">
    <source>
        <dbReference type="PROSITE" id="PS51186"/>
    </source>
</evidence>
<accession>A0ABV0GH39</accession>
<name>A0ABV0GH39_9BURK</name>
<proteinExistence type="predicted"/>
<dbReference type="InterPro" id="IPR016181">
    <property type="entry name" value="Acyl_CoA_acyltransferase"/>
</dbReference>
<dbReference type="InterPro" id="IPR000182">
    <property type="entry name" value="GNAT_dom"/>
</dbReference>
<protein>
    <submittedName>
        <fullName evidence="4">GNAT family N-acetyltransferase</fullName>
        <ecNumber evidence="4">2.3.1.-</ecNumber>
    </submittedName>
</protein>
<dbReference type="SUPFAM" id="SSF55729">
    <property type="entry name" value="Acyl-CoA N-acyltransferases (Nat)"/>
    <property type="match status" value="1"/>
</dbReference>
<evidence type="ECO:0000256" key="1">
    <source>
        <dbReference type="ARBA" id="ARBA00022679"/>
    </source>
</evidence>
<dbReference type="RefSeq" id="WP_347611378.1">
    <property type="nucleotide sequence ID" value="NZ_JBDPZC010000007.1"/>
</dbReference>
<evidence type="ECO:0000256" key="2">
    <source>
        <dbReference type="ARBA" id="ARBA00023315"/>
    </source>
</evidence>
<evidence type="ECO:0000313" key="5">
    <source>
        <dbReference type="Proteomes" id="UP001462640"/>
    </source>
</evidence>
<gene>
    <name evidence="4" type="ORF">ABDJ40_16010</name>
</gene>
<dbReference type="CDD" id="cd04301">
    <property type="entry name" value="NAT_SF"/>
    <property type="match status" value="1"/>
</dbReference>